<evidence type="ECO:0000259" key="1">
    <source>
        <dbReference type="Pfam" id="PF01636"/>
    </source>
</evidence>
<organism evidence="2 3">
    <name type="scientific">Testudinibacter aquarius</name>
    <dbReference type="NCBI Taxonomy" id="1524974"/>
    <lineage>
        <taxon>Bacteria</taxon>
        <taxon>Pseudomonadati</taxon>
        <taxon>Pseudomonadota</taxon>
        <taxon>Gammaproteobacteria</taxon>
        <taxon>Pasteurellales</taxon>
        <taxon>Pasteurellaceae</taxon>
        <taxon>Testudinibacter</taxon>
    </lineage>
</organism>
<dbReference type="Proteomes" id="UP000305526">
    <property type="component" value="Unassembled WGS sequence"/>
</dbReference>
<dbReference type="InterPro" id="IPR011009">
    <property type="entry name" value="Kinase-like_dom_sf"/>
</dbReference>
<dbReference type="InterPro" id="IPR002575">
    <property type="entry name" value="Aminoglycoside_PTrfase"/>
</dbReference>
<dbReference type="Pfam" id="PF01636">
    <property type="entry name" value="APH"/>
    <property type="match status" value="1"/>
</dbReference>
<keyword evidence="3" id="KW-1185">Reference proteome</keyword>
<evidence type="ECO:0000313" key="3">
    <source>
        <dbReference type="Proteomes" id="UP000305526"/>
    </source>
</evidence>
<gene>
    <name evidence="2" type="ORF">FHQ21_02700</name>
</gene>
<reference evidence="2 3" key="1">
    <citation type="submission" date="2019-05" db="EMBL/GenBank/DDBJ databases">
        <title>Pasteurellaceae isolates from reptiles.</title>
        <authorList>
            <person name="Bojesen A.M."/>
            <person name="Lund E."/>
        </authorList>
    </citation>
    <scope>NUCLEOTIDE SEQUENCE [LARGE SCALE GENOMIC DNA]</scope>
    <source>
        <strain evidence="2 3">ELNT2x</strain>
    </source>
</reference>
<accession>A0ABY2XXN5</accession>
<dbReference type="SUPFAM" id="SSF56112">
    <property type="entry name" value="Protein kinase-like (PK-like)"/>
    <property type="match status" value="1"/>
</dbReference>
<evidence type="ECO:0000313" key="2">
    <source>
        <dbReference type="EMBL" id="TNG93008.1"/>
    </source>
</evidence>
<name>A0ABY2XXN5_9PAST</name>
<dbReference type="EMBL" id="VDGV01000015">
    <property type="protein sequence ID" value="TNG93008.1"/>
    <property type="molecule type" value="Genomic_DNA"/>
</dbReference>
<dbReference type="Gene3D" id="1.10.510.10">
    <property type="entry name" value="Transferase(Phosphotransferase) domain 1"/>
    <property type="match status" value="1"/>
</dbReference>
<feature type="domain" description="Aminoglycoside phosphotransferase" evidence="1">
    <location>
        <begin position="24"/>
        <end position="150"/>
    </location>
</feature>
<sequence length="247" mass="28689">MIMTNLQQTIAQVLSANRGERVVAFDVDHQKYWLKQAEKNTGFMRILKANPQRALAQEIQALQYLNKVGAPCAELVAWDDDYLVLKDVGATVDQWLQNSACDQQQKQQIINDCAMALAELHALDLVHGRPATRDIGWENGKVRFIDFESKLNIDRLQWNKARDLIIFIHDLYRNTLPQQMVESAVSSYRQHANSEQNWQYALRILHKYRFLYPLFKPFYSIAGKDLLAGLKVFEYWQNNSSDNEVNK</sequence>
<comment type="caution">
    <text evidence="2">The sequence shown here is derived from an EMBL/GenBank/DDBJ whole genome shotgun (WGS) entry which is preliminary data.</text>
</comment>
<protein>
    <recommendedName>
        <fullName evidence="1">Aminoglycoside phosphotransferase domain-containing protein</fullName>
    </recommendedName>
</protein>
<proteinExistence type="predicted"/>